<gene>
    <name evidence="1" type="ORF">SAMN05443639_103148</name>
</gene>
<evidence type="ECO:0000313" key="1">
    <source>
        <dbReference type="EMBL" id="SET49448.1"/>
    </source>
</evidence>
<reference evidence="2" key="1">
    <citation type="submission" date="2016-10" db="EMBL/GenBank/DDBJ databases">
        <authorList>
            <person name="Varghese N."/>
            <person name="Submissions S."/>
        </authorList>
    </citation>
    <scope>NUCLEOTIDE SEQUENCE [LARGE SCALE GENOMIC DNA]</scope>
    <source>
        <strain evidence="2">DSM 16858</strain>
    </source>
</reference>
<dbReference type="RefSeq" id="WP_093517614.1">
    <property type="nucleotide sequence ID" value="NZ_FOIJ01000003.1"/>
</dbReference>
<keyword evidence="2" id="KW-1185">Reference proteome</keyword>
<dbReference type="Proteomes" id="UP000199181">
    <property type="component" value="Unassembled WGS sequence"/>
</dbReference>
<accession>A0A1I0EX04</accession>
<organism evidence="1 2">
    <name type="scientific">Stigmatella erecta</name>
    <dbReference type="NCBI Taxonomy" id="83460"/>
    <lineage>
        <taxon>Bacteria</taxon>
        <taxon>Pseudomonadati</taxon>
        <taxon>Myxococcota</taxon>
        <taxon>Myxococcia</taxon>
        <taxon>Myxococcales</taxon>
        <taxon>Cystobacterineae</taxon>
        <taxon>Archangiaceae</taxon>
        <taxon>Stigmatella</taxon>
    </lineage>
</organism>
<name>A0A1I0EX04_9BACT</name>
<dbReference type="AlphaFoldDB" id="A0A1I0EX04"/>
<proteinExistence type="predicted"/>
<dbReference type="EMBL" id="FOIJ01000003">
    <property type="protein sequence ID" value="SET49448.1"/>
    <property type="molecule type" value="Genomic_DNA"/>
</dbReference>
<sequence>MPPHITTLYPRSADGRTRSTRILANSLFRELTSHGYSTCQIIDLASELLELLTASMRSAARERQAA</sequence>
<protein>
    <submittedName>
        <fullName evidence="1">Uncharacterized protein</fullName>
    </submittedName>
</protein>
<evidence type="ECO:0000313" key="2">
    <source>
        <dbReference type="Proteomes" id="UP000199181"/>
    </source>
</evidence>